<organism evidence="1 2">
    <name type="scientific">Durusdinium trenchii</name>
    <dbReference type="NCBI Taxonomy" id="1381693"/>
    <lineage>
        <taxon>Eukaryota</taxon>
        <taxon>Sar</taxon>
        <taxon>Alveolata</taxon>
        <taxon>Dinophyceae</taxon>
        <taxon>Suessiales</taxon>
        <taxon>Symbiodiniaceae</taxon>
        <taxon>Durusdinium</taxon>
    </lineage>
</organism>
<evidence type="ECO:0000313" key="2">
    <source>
        <dbReference type="Proteomes" id="UP001642484"/>
    </source>
</evidence>
<comment type="caution">
    <text evidence="1">The sequence shown here is derived from an EMBL/GenBank/DDBJ whole genome shotgun (WGS) entry which is preliminary data.</text>
</comment>
<dbReference type="PANTHER" id="PTHR44145:SF3">
    <property type="entry name" value="DNAJ HOMOLOG SUBFAMILY A MEMBER 3, MITOCHONDRIAL"/>
    <property type="match status" value="1"/>
</dbReference>
<name>A0ABP0JCX2_9DINO</name>
<dbReference type="InterPro" id="IPR018253">
    <property type="entry name" value="DnaJ_domain_CS"/>
</dbReference>
<sequence>MGASAPDGTKEDHEKQSQPSDASASASASASNAKPEKDGTRAAEANGASSSASAPSGAQAEQTREQPEKQEEEPRQPYVPAKCHYEALGVQATATESEIKKAYYDLSRVHHPDKNQQDPDAKVRFQRIGEAYQELRDRTKRAKYDATKFLEPIFQSIGQPVNEMVANWVSQNLVPGAKVESMEIDRRYVEQLNPNLRALQNHCQAQFYQFHTHTRGVVLIVGQPANITRGRQALREFMEELTGTRAPRDGLVFIVPPNGLNRMPMMAANFQNLSWQYGAHINQVAQDRIVARGGPRLPAVVAQLQQWMDFRGTVQFPDGQTLDAWQYAHACELGGITGGLEPPREPDAAAARGLMCHALQMATSEQPLNLLQLAVRCLQSKIQLTKPLARAVSCESVYAEYQRLPSKQGAPLVCAFAQKLISQTVTFHRNFTTDSNVQTLMRLGPFLDGNDGIVLRSKGYIAAKETVPPDGQWHKWEEVLRPDGRLAIFWKDLRKLLQEKPPRHGGMLPPPAEWHSVPEVMATVLKHCVGSDLQLDPQQGLLRKPEPAAPAAPQAPSGESSGAAEAAVPEVSEELTQTEEAEDVIHGLSKQRDSGAYLELGHVTQNIQKRSGQTDKISKKWYEQYKLSFDVQKVGSSDFRVKLTPSGYKRAEVRSIERERECLRKQERDVAEAVLKRLQQQQDLPRTLREPELCALLLLAGETSSVSSDLPAMILKRLCAKPEGGKGVSAADLLGAIRPFNTSQVMNAIVSCSRLFRLPNFDEDSLVAIMQAAALDMHDTEKNPRRFWAPLQVVRDCVLSAGRAPFVDLFKQRKSPKDKMLVASAALRVSMEVSKTEENACPVCLSDGYSNFEPFAELCAALANLYYLVSPHIQEESVTEAFDKLAMACQSFCNCISNRKPSGLARLAYAFATMGSFHQNQKQVTASQLGLAQVCKVLLTSDMKEANGWHLADLNTIAASYATSTLKDEKLFSKLAAATAEISPEKLKRDQVLKTIHSFNRAGFLKKLEPFLKQLAAKSWFKKNLADPQEKQEMKDVPALVAGMICSQDFSSLDEVEKHLRKDRKSEVPMSTLVSIVRELSDNSNTKAVNLKRSVLNMVVTAMKGSKAPPNDELERLLQVGCYEDEASLSLLREVCCNRRRLESIPRATAGWLDLISSFERLLTPFTKAKTRVPRLEAACAGRLMEALEKKGVLQSGKQHDPNVLKNVLTAGLLFSPEAFASMPSLVQTLAVALGHMAIPRSTSDEADQMKALVKKMMPVSQSEGDDVLDTWTEQLEGIVADGNDSEKKWDRVEMMMKQDKERSRLYREINDGLGQSWLSILLARSKKISWMGGLVIRAHPARPRAALRDLGKKMETGGILGMARLKVTSLEPEDEPPAPRVNRGPKPRSRSRSPMGRRAGAGGQGEAKPKAKAKVGPQDGQITVSSCSDPRLGFTLEGQYVRDGTNHNKAVYRRIAPDPKGSVEAIKLYYWDDRDGKGDQGWWFGPKVGGPEVWMHNPKALQFPPEDGWDFGLKVALNRRAPGAAPKGKAKGKGKVSPPAPPAAPKAEAAAPSMPDGRDTASSPAPASTADSPKAAPAVPSAPPAKKAKVEEVEEDRFAELKTWLRSLNSNKPEQMMGYYGALVSEFDGDLRQIAAARIEDNPKASQVDQVEPSFWGAINCTKAIDKILFAKGIAKLPAA</sequence>
<reference evidence="1 2" key="1">
    <citation type="submission" date="2024-02" db="EMBL/GenBank/DDBJ databases">
        <authorList>
            <person name="Chen Y."/>
            <person name="Shah S."/>
            <person name="Dougan E. K."/>
            <person name="Thang M."/>
            <person name="Chan C."/>
        </authorList>
    </citation>
    <scope>NUCLEOTIDE SEQUENCE [LARGE SCALE GENOMIC DNA]</scope>
</reference>
<dbReference type="PRINTS" id="PR00625">
    <property type="entry name" value="JDOMAIN"/>
</dbReference>
<accession>A0ABP0JCX2</accession>
<dbReference type="InterPro" id="IPR051938">
    <property type="entry name" value="Apopto_cytoskel_mod"/>
</dbReference>
<dbReference type="SUPFAM" id="SSF46565">
    <property type="entry name" value="Chaperone J-domain"/>
    <property type="match status" value="1"/>
</dbReference>
<dbReference type="EMBL" id="CAXAMN010005091">
    <property type="protein sequence ID" value="CAK9012240.1"/>
    <property type="molecule type" value="Genomic_DNA"/>
</dbReference>
<dbReference type="InterPro" id="IPR036869">
    <property type="entry name" value="J_dom_sf"/>
</dbReference>
<dbReference type="PANTHER" id="PTHR44145">
    <property type="entry name" value="DNAJ HOMOLOG SUBFAMILY A MEMBER 3, MITOCHONDRIAL"/>
    <property type="match status" value="1"/>
</dbReference>
<protein>
    <submittedName>
        <fullName evidence="1">Uncharacterized protein</fullName>
    </submittedName>
</protein>
<dbReference type="InterPro" id="IPR001623">
    <property type="entry name" value="DnaJ_domain"/>
</dbReference>
<dbReference type="Gene3D" id="1.10.287.110">
    <property type="entry name" value="DnaJ domain"/>
    <property type="match status" value="1"/>
</dbReference>
<dbReference type="CDD" id="cd06257">
    <property type="entry name" value="DnaJ"/>
    <property type="match status" value="1"/>
</dbReference>
<evidence type="ECO:0000313" key="1">
    <source>
        <dbReference type="EMBL" id="CAK9012240.1"/>
    </source>
</evidence>
<proteinExistence type="predicted"/>
<keyword evidence="2" id="KW-1185">Reference proteome</keyword>
<dbReference type="PROSITE" id="PS50076">
    <property type="entry name" value="DNAJ_2"/>
    <property type="match status" value="1"/>
</dbReference>
<dbReference type="Proteomes" id="UP001642484">
    <property type="component" value="Unassembled WGS sequence"/>
</dbReference>
<dbReference type="PROSITE" id="PS00636">
    <property type="entry name" value="DNAJ_1"/>
    <property type="match status" value="1"/>
</dbReference>
<dbReference type="SMART" id="SM00271">
    <property type="entry name" value="DnaJ"/>
    <property type="match status" value="1"/>
</dbReference>
<dbReference type="Pfam" id="PF00226">
    <property type="entry name" value="DnaJ"/>
    <property type="match status" value="1"/>
</dbReference>
<gene>
    <name evidence="1" type="ORF">CCMP2556_LOCUS10773</name>
</gene>